<evidence type="ECO:0000313" key="3">
    <source>
        <dbReference type="Proteomes" id="UP000593818"/>
    </source>
</evidence>
<dbReference type="Proteomes" id="UP000593818">
    <property type="component" value="Chromosome"/>
</dbReference>
<reference evidence="2 3" key="1">
    <citation type="submission" date="2020-10" db="EMBL/GenBank/DDBJ databases">
        <title>Whole genome sequence of oil-degrading bacteria Rhodococcus pyridinivorans strain 5Ap.</title>
        <authorList>
            <person name="Akhremchuk A.E."/>
            <person name="Valentovich L.N."/>
            <person name="Charniauskaya M.I."/>
            <person name="Bukliarevich H.A."/>
            <person name="Titok M.A."/>
        </authorList>
    </citation>
    <scope>NUCLEOTIDE SEQUENCE [LARGE SCALE GENOMIC DNA]</scope>
    <source>
        <strain evidence="2 3">5Ap</strain>
    </source>
</reference>
<evidence type="ECO:0000313" key="2">
    <source>
        <dbReference type="EMBL" id="QOV96798.1"/>
    </source>
</evidence>
<name>A0A7M2XGF9_9NOCA</name>
<keyword evidence="1" id="KW-1133">Transmembrane helix</keyword>
<keyword evidence="1" id="KW-0472">Membrane</keyword>
<keyword evidence="1" id="KW-0812">Transmembrane</keyword>
<protein>
    <submittedName>
        <fullName evidence="2">Uncharacterized protein</fullName>
    </submittedName>
</protein>
<dbReference type="AlphaFoldDB" id="A0A7M2XGF9"/>
<sequence>MLATVADHLSGPAVLFAVGEFVLRLLPLVSDRVNKRAVRLAKAKKKSK</sequence>
<organism evidence="2 3">
    <name type="scientific">Rhodococcus pyridinivorans</name>
    <dbReference type="NCBI Taxonomy" id="103816"/>
    <lineage>
        <taxon>Bacteria</taxon>
        <taxon>Bacillati</taxon>
        <taxon>Actinomycetota</taxon>
        <taxon>Actinomycetes</taxon>
        <taxon>Mycobacteriales</taxon>
        <taxon>Nocardiaceae</taxon>
        <taxon>Rhodococcus</taxon>
    </lineage>
</organism>
<evidence type="ECO:0000256" key="1">
    <source>
        <dbReference type="SAM" id="Phobius"/>
    </source>
</evidence>
<accession>A0A7M2XGF9</accession>
<gene>
    <name evidence="2" type="ORF">INP59_12320</name>
</gene>
<dbReference type="RefSeq" id="WP_193902037.1">
    <property type="nucleotide sequence ID" value="NZ_CP063450.1"/>
</dbReference>
<proteinExistence type="predicted"/>
<keyword evidence="3" id="KW-1185">Reference proteome</keyword>
<dbReference type="EMBL" id="CP063450">
    <property type="protein sequence ID" value="QOV96798.1"/>
    <property type="molecule type" value="Genomic_DNA"/>
</dbReference>
<feature type="transmembrane region" description="Helical" evidence="1">
    <location>
        <begin position="12"/>
        <end position="29"/>
    </location>
</feature>